<dbReference type="PANTHER" id="PTHR22911:SF137">
    <property type="entry name" value="SOLUTE CARRIER FAMILY 35 MEMBER G2-RELATED"/>
    <property type="match status" value="1"/>
</dbReference>
<dbReference type="PANTHER" id="PTHR22911">
    <property type="entry name" value="ACYL-MALONYL CONDENSING ENZYME-RELATED"/>
    <property type="match status" value="1"/>
</dbReference>
<dbReference type="InterPro" id="IPR037185">
    <property type="entry name" value="EmrE-like"/>
</dbReference>
<dbReference type="AlphaFoldDB" id="A0A974NGT2"/>
<evidence type="ECO:0000313" key="4">
    <source>
        <dbReference type="Proteomes" id="UP000595278"/>
    </source>
</evidence>
<evidence type="ECO:0000313" key="3">
    <source>
        <dbReference type="EMBL" id="QQP86262.1"/>
    </source>
</evidence>
<gene>
    <name evidence="3" type="ORF">JHT90_03195</name>
</gene>
<keyword evidence="1" id="KW-0812">Transmembrane</keyword>
<feature type="transmembrane region" description="Helical" evidence="1">
    <location>
        <begin position="145"/>
        <end position="166"/>
    </location>
</feature>
<evidence type="ECO:0000259" key="2">
    <source>
        <dbReference type="Pfam" id="PF00892"/>
    </source>
</evidence>
<dbReference type="KEGG" id="eaz:JHT90_03195"/>
<keyword evidence="1" id="KW-1133">Transmembrane helix</keyword>
<organism evidence="3 4">
    <name type="scientific">Entomomonas asaccharolytica</name>
    <dbReference type="NCBI Taxonomy" id="2785331"/>
    <lineage>
        <taxon>Bacteria</taxon>
        <taxon>Pseudomonadati</taxon>
        <taxon>Pseudomonadota</taxon>
        <taxon>Gammaproteobacteria</taxon>
        <taxon>Pseudomonadales</taxon>
        <taxon>Pseudomonadaceae</taxon>
        <taxon>Entomomonas</taxon>
    </lineage>
</organism>
<feature type="transmembrane region" description="Helical" evidence="1">
    <location>
        <begin position="120"/>
        <end position="139"/>
    </location>
</feature>
<feature type="transmembrane region" description="Helical" evidence="1">
    <location>
        <begin position="236"/>
        <end position="255"/>
    </location>
</feature>
<evidence type="ECO:0000256" key="1">
    <source>
        <dbReference type="SAM" id="Phobius"/>
    </source>
</evidence>
<dbReference type="SUPFAM" id="SSF103481">
    <property type="entry name" value="Multidrug resistance efflux transporter EmrE"/>
    <property type="match status" value="2"/>
</dbReference>
<feature type="transmembrane region" description="Helical" evidence="1">
    <location>
        <begin position="261"/>
        <end position="279"/>
    </location>
</feature>
<proteinExistence type="predicted"/>
<protein>
    <submittedName>
        <fullName evidence="3">DMT family transporter</fullName>
    </submittedName>
</protein>
<feature type="domain" description="EamA" evidence="2">
    <location>
        <begin position="147"/>
        <end position="276"/>
    </location>
</feature>
<dbReference type="RefSeq" id="WP_201093998.1">
    <property type="nucleotide sequence ID" value="NZ_CP067393.1"/>
</dbReference>
<feature type="transmembrane region" description="Helical" evidence="1">
    <location>
        <begin position="33"/>
        <end position="53"/>
    </location>
</feature>
<dbReference type="EMBL" id="CP067393">
    <property type="protein sequence ID" value="QQP86262.1"/>
    <property type="molecule type" value="Genomic_DNA"/>
</dbReference>
<keyword evidence="4" id="KW-1185">Reference proteome</keyword>
<feature type="transmembrane region" description="Helical" evidence="1">
    <location>
        <begin position="92"/>
        <end position="113"/>
    </location>
</feature>
<sequence length="291" mass="31865">MTKQTALIQMHIAAILFGVSGIFGNLIASDSFVISMGRSIFAIFAMTLLSLHFRYIPWRIPLKAFYSLVVAGILLAAHWVTFFYAIKVGNVAMATLGFACFPACVALFEMLFFKDKITKVEYCLLFCVSAGLIMVTPSFDLSDGGTMGLIWGTISGILYGASVVINRYTLKLTTGVQICWWQCLVVFVILFPFTVTSLPAVSQMDWLWIACLGLLCTGLSYYLFISSLTAINAKTASIIIALEPVYAIVGAWILFSEQPTIRTIIGGLVIILAVIWAGLQKQATTTKLVTE</sequence>
<dbReference type="Gene3D" id="1.10.3730.20">
    <property type="match status" value="1"/>
</dbReference>
<feature type="domain" description="EamA" evidence="2">
    <location>
        <begin position="6"/>
        <end position="135"/>
    </location>
</feature>
<keyword evidence="1" id="KW-0472">Membrane</keyword>
<accession>A0A974NGT2</accession>
<feature type="transmembrane region" description="Helical" evidence="1">
    <location>
        <begin position="178"/>
        <end position="200"/>
    </location>
</feature>
<dbReference type="InterPro" id="IPR000620">
    <property type="entry name" value="EamA_dom"/>
</dbReference>
<dbReference type="Pfam" id="PF00892">
    <property type="entry name" value="EamA"/>
    <property type="match status" value="2"/>
</dbReference>
<dbReference type="GO" id="GO:0016020">
    <property type="term" value="C:membrane"/>
    <property type="evidence" value="ECO:0007669"/>
    <property type="project" value="InterPro"/>
</dbReference>
<feature type="transmembrane region" description="Helical" evidence="1">
    <location>
        <begin position="7"/>
        <end position="27"/>
    </location>
</feature>
<feature type="transmembrane region" description="Helical" evidence="1">
    <location>
        <begin position="206"/>
        <end position="224"/>
    </location>
</feature>
<reference evidence="3 4" key="1">
    <citation type="submission" date="2021-01" db="EMBL/GenBank/DDBJ databases">
        <title>Entomomonas sp. F2A isolated from a house cricket (Acheta domesticus).</title>
        <authorList>
            <person name="Spergser J."/>
            <person name="Busse H.-J."/>
        </authorList>
    </citation>
    <scope>NUCLEOTIDE SEQUENCE [LARGE SCALE GENOMIC DNA]</scope>
    <source>
        <strain evidence="3 4">F2A</strain>
    </source>
</reference>
<name>A0A974NGT2_9GAMM</name>
<dbReference type="Proteomes" id="UP000595278">
    <property type="component" value="Chromosome"/>
</dbReference>
<feature type="transmembrane region" description="Helical" evidence="1">
    <location>
        <begin position="65"/>
        <end position="86"/>
    </location>
</feature>